<name>A0A316VKI3_9BASI</name>
<feature type="compositionally biased region" description="Basic residues" evidence="9">
    <location>
        <begin position="8"/>
        <end position="20"/>
    </location>
</feature>
<comment type="catalytic activity">
    <reaction evidence="7">
        <text>L-threonyl-[protein] + ATP = O-phospho-L-threonyl-[protein] + ADP + H(+)</text>
        <dbReference type="Rhea" id="RHEA:46608"/>
        <dbReference type="Rhea" id="RHEA-COMP:11060"/>
        <dbReference type="Rhea" id="RHEA-COMP:11605"/>
        <dbReference type="ChEBI" id="CHEBI:15378"/>
        <dbReference type="ChEBI" id="CHEBI:30013"/>
        <dbReference type="ChEBI" id="CHEBI:30616"/>
        <dbReference type="ChEBI" id="CHEBI:61977"/>
        <dbReference type="ChEBI" id="CHEBI:456216"/>
        <dbReference type="EC" id="2.7.11.1"/>
    </reaction>
</comment>
<evidence type="ECO:0000313" key="11">
    <source>
        <dbReference type="EMBL" id="PWN36843.1"/>
    </source>
</evidence>
<keyword evidence="4" id="KW-0547">Nucleotide-binding</keyword>
<sequence>MSALGATRRPRAVFGRRGRGAKQSIRSQHAASESDTESSSSSAQSDVEHISSSKENLPNSASIPQSTKGKGKATQTVAHARKPMQSRPNGAKPKGQSNVICISSDSESEEEDESLDAIRSPQKRINRRRGTTSRPIVIASSASSSTSSDEAETSIQNQDGDLSGITNQLQSLLQIKDTRDTEPLTTLLSVCNQKAPQRFDDCLDEMEKQGNGSKWKKIGEATYSEVFGLANSGMVLKVIPLAYKGDQIEQSDLETSIAESESNIPEQSQLADLQREIEMTRGVSDANEAFVKIHRASIVRGTYSDRLLRAWDQRVKQKSDQNARPDRFEDDQLYGLLLLSDGGKDLESFVLPSWSQAASVFAQVVQAIAEAEQKCEFEHRDLHWGNIVIKEITQGRHGRRDILDIKRILSPKWSGVQATIIDFTLSRACFEENNIIALDMDDEAFFNGKGDIQFEVYRQMRKVTNDDWQQYYPLTNVLWLHYLLRKIMNDKKLKRLAEGADSTSDKIEIGTEATCYELLSTVLKVLDAEEKESRTGTHVKDAASLFDLMTTTLTGSNDSF</sequence>
<proteinExistence type="predicted"/>
<dbReference type="STRING" id="1280837.A0A316VKI3"/>
<dbReference type="OrthoDB" id="5327538at2759"/>
<dbReference type="EMBL" id="KZ819602">
    <property type="protein sequence ID" value="PWN36843.1"/>
    <property type="molecule type" value="Genomic_DNA"/>
</dbReference>
<dbReference type="Pfam" id="PF12330">
    <property type="entry name" value="Haspin_kinase"/>
    <property type="match status" value="1"/>
</dbReference>
<dbReference type="EC" id="2.7.11.1" evidence="1"/>
<evidence type="ECO:0000259" key="10">
    <source>
        <dbReference type="PROSITE" id="PS50011"/>
    </source>
</evidence>
<keyword evidence="6" id="KW-0067">ATP-binding</keyword>
<keyword evidence="5" id="KW-0418">Kinase</keyword>
<dbReference type="PANTHER" id="PTHR24419:SF18">
    <property type="entry name" value="SERINE_THREONINE-PROTEIN KINASE HASPIN"/>
    <property type="match status" value="1"/>
</dbReference>
<dbReference type="PROSITE" id="PS50011">
    <property type="entry name" value="PROTEIN_KINASE_DOM"/>
    <property type="match status" value="1"/>
</dbReference>
<gene>
    <name evidence="11" type="ORF">FA14DRAFT_159171</name>
</gene>
<dbReference type="GO" id="GO:0000278">
    <property type="term" value="P:mitotic cell cycle"/>
    <property type="evidence" value="ECO:0007669"/>
    <property type="project" value="TreeGrafter"/>
</dbReference>
<evidence type="ECO:0000256" key="4">
    <source>
        <dbReference type="ARBA" id="ARBA00022741"/>
    </source>
</evidence>
<feature type="domain" description="Protein kinase" evidence="10">
    <location>
        <begin position="212"/>
        <end position="560"/>
    </location>
</feature>
<dbReference type="GO" id="GO:0035556">
    <property type="term" value="P:intracellular signal transduction"/>
    <property type="evidence" value="ECO:0007669"/>
    <property type="project" value="TreeGrafter"/>
</dbReference>
<accession>A0A316VKI3</accession>
<dbReference type="InterPro" id="IPR024604">
    <property type="entry name" value="GSG2_C"/>
</dbReference>
<dbReference type="PANTHER" id="PTHR24419">
    <property type="entry name" value="INTERLEUKIN-1 RECEPTOR-ASSOCIATED KINASE"/>
    <property type="match status" value="1"/>
</dbReference>
<dbReference type="InParanoid" id="A0A316VKI3"/>
<dbReference type="GO" id="GO:0072354">
    <property type="term" value="F:histone H3T3 kinase activity"/>
    <property type="evidence" value="ECO:0007669"/>
    <property type="project" value="TreeGrafter"/>
</dbReference>
<evidence type="ECO:0000256" key="3">
    <source>
        <dbReference type="ARBA" id="ARBA00022679"/>
    </source>
</evidence>
<dbReference type="GO" id="GO:0005634">
    <property type="term" value="C:nucleus"/>
    <property type="evidence" value="ECO:0007669"/>
    <property type="project" value="TreeGrafter"/>
</dbReference>
<protein>
    <recommendedName>
        <fullName evidence="1">non-specific serine/threonine protein kinase</fullName>
        <ecNumber evidence="1">2.7.11.1</ecNumber>
    </recommendedName>
</protein>
<evidence type="ECO:0000256" key="9">
    <source>
        <dbReference type="SAM" id="MobiDB-lite"/>
    </source>
</evidence>
<comment type="catalytic activity">
    <reaction evidence="8">
        <text>L-seryl-[protein] + ATP = O-phospho-L-seryl-[protein] + ADP + H(+)</text>
        <dbReference type="Rhea" id="RHEA:17989"/>
        <dbReference type="Rhea" id="RHEA-COMP:9863"/>
        <dbReference type="Rhea" id="RHEA-COMP:11604"/>
        <dbReference type="ChEBI" id="CHEBI:15378"/>
        <dbReference type="ChEBI" id="CHEBI:29999"/>
        <dbReference type="ChEBI" id="CHEBI:30616"/>
        <dbReference type="ChEBI" id="CHEBI:83421"/>
        <dbReference type="ChEBI" id="CHEBI:456216"/>
        <dbReference type="EC" id="2.7.11.1"/>
    </reaction>
</comment>
<dbReference type="SUPFAM" id="SSF56112">
    <property type="entry name" value="Protein kinase-like (PK-like)"/>
    <property type="match status" value="2"/>
</dbReference>
<dbReference type="GeneID" id="37019869"/>
<dbReference type="RefSeq" id="XP_025357145.1">
    <property type="nucleotide sequence ID" value="XM_025498088.1"/>
</dbReference>
<dbReference type="AlphaFoldDB" id="A0A316VKI3"/>
<feature type="compositionally biased region" description="Polar residues" evidence="9">
    <location>
        <begin position="53"/>
        <end position="77"/>
    </location>
</feature>
<keyword evidence="12" id="KW-1185">Reference proteome</keyword>
<dbReference type="InterPro" id="IPR011009">
    <property type="entry name" value="Kinase-like_dom_sf"/>
</dbReference>
<evidence type="ECO:0000256" key="7">
    <source>
        <dbReference type="ARBA" id="ARBA00047899"/>
    </source>
</evidence>
<feature type="compositionally biased region" description="Low complexity" evidence="9">
    <location>
        <begin position="30"/>
        <end position="45"/>
    </location>
</feature>
<feature type="region of interest" description="Disordered" evidence="9">
    <location>
        <begin position="1"/>
        <end position="162"/>
    </location>
</feature>
<feature type="compositionally biased region" description="Basic residues" evidence="9">
    <location>
        <begin position="121"/>
        <end position="131"/>
    </location>
</feature>
<dbReference type="FunCoup" id="A0A316VKI3">
    <property type="interactions" value="135"/>
</dbReference>
<evidence type="ECO:0000256" key="2">
    <source>
        <dbReference type="ARBA" id="ARBA00022527"/>
    </source>
</evidence>
<dbReference type="GO" id="GO:0005737">
    <property type="term" value="C:cytoplasm"/>
    <property type="evidence" value="ECO:0007669"/>
    <property type="project" value="TreeGrafter"/>
</dbReference>
<dbReference type="Gene3D" id="3.30.200.20">
    <property type="entry name" value="Phosphorylase Kinase, domain 1"/>
    <property type="match status" value="1"/>
</dbReference>
<evidence type="ECO:0000256" key="1">
    <source>
        <dbReference type="ARBA" id="ARBA00012513"/>
    </source>
</evidence>
<feature type="compositionally biased region" description="Acidic residues" evidence="9">
    <location>
        <begin position="106"/>
        <end position="115"/>
    </location>
</feature>
<evidence type="ECO:0000313" key="12">
    <source>
        <dbReference type="Proteomes" id="UP000245771"/>
    </source>
</evidence>
<evidence type="ECO:0000256" key="6">
    <source>
        <dbReference type="ARBA" id="ARBA00022840"/>
    </source>
</evidence>
<evidence type="ECO:0000256" key="5">
    <source>
        <dbReference type="ARBA" id="ARBA00022777"/>
    </source>
</evidence>
<keyword evidence="3" id="KW-0808">Transferase</keyword>
<dbReference type="Gene3D" id="1.10.510.10">
    <property type="entry name" value="Transferase(Phosphotransferase) domain 1"/>
    <property type="match status" value="1"/>
</dbReference>
<dbReference type="GO" id="GO:0005524">
    <property type="term" value="F:ATP binding"/>
    <property type="evidence" value="ECO:0007669"/>
    <property type="project" value="UniProtKB-KW"/>
</dbReference>
<feature type="compositionally biased region" description="Low complexity" evidence="9">
    <location>
        <begin position="139"/>
        <end position="148"/>
    </location>
</feature>
<dbReference type="SMART" id="SM01331">
    <property type="entry name" value="DUF3635"/>
    <property type="match status" value="1"/>
</dbReference>
<dbReference type="Proteomes" id="UP000245771">
    <property type="component" value="Unassembled WGS sequence"/>
</dbReference>
<reference evidence="11 12" key="1">
    <citation type="journal article" date="2018" name="Mol. Biol. Evol.">
        <title>Broad Genomic Sampling Reveals a Smut Pathogenic Ancestry of the Fungal Clade Ustilaginomycotina.</title>
        <authorList>
            <person name="Kijpornyongpan T."/>
            <person name="Mondo S.J."/>
            <person name="Barry K."/>
            <person name="Sandor L."/>
            <person name="Lee J."/>
            <person name="Lipzen A."/>
            <person name="Pangilinan J."/>
            <person name="LaButti K."/>
            <person name="Hainaut M."/>
            <person name="Henrissat B."/>
            <person name="Grigoriev I.V."/>
            <person name="Spatafora J.W."/>
            <person name="Aime M.C."/>
        </authorList>
    </citation>
    <scope>NUCLEOTIDE SEQUENCE [LARGE SCALE GENOMIC DNA]</scope>
    <source>
        <strain evidence="11 12">MCA 3882</strain>
    </source>
</reference>
<evidence type="ECO:0000256" key="8">
    <source>
        <dbReference type="ARBA" id="ARBA00048679"/>
    </source>
</evidence>
<organism evidence="11 12">
    <name type="scientific">Meira miltonrushii</name>
    <dbReference type="NCBI Taxonomy" id="1280837"/>
    <lineage>
        <taxon>Eukaryota</taxon>
        <taxon>Fungi</taxon>
        <taxon>Dikarya</taxon>
        <taxon>Basidiomycota</taxon>
        <taxon>Ustilaginomycotina</taxon>
        <taxon>Exobasidiomycetes</taxon>
        <taxon>Exobasidiales</taxon>
        <taxon>Brachybasidiaceae</taxon>
        <taxon>Meira</taxon>
    </lineage>
</organism>
<dbReference type="InterPro" id="IPR000719">
    <property type="entry name" value="Prot_kinase_dom"/>
</dbReference>
<keyword evidence="2" id="KW-0723">Serine/threonine-protein kinase</keyword>